<reference evidence="15" key="1">
    <citation type="submission" date="2023-07" db="EMBL/GenBank/DDBJ databases">
        <title>30 novel species of actinomycetes from the DSMZ collection.</title>
        <authorList>
            <person name="Nouioui I."/>
        </authorList>
    </citation>
    <scope>NUCLEOTIDE SEQUENCE [LARGE SCALE GENOMIC DNA]</scope>
    <source>
        <strain evidence="15">DSM 41981</strain>
    </source>
</reference>
<comment type="subcellular location">
    <subcellularLocation>
        <location evidence="9">Cytoplasm</location>
    </subcellularLocation>
</comment>
<evidence type="ECO:0000259" key="11">
    <source>
        <dbReference type="Pfam" id="PF08264"/>
    </source>
</evidence>
<evidence type="ECO:0000313" key="15">
    <source>
        <dbReference type="Proteomes" id="UP001183535"/>
    </source>
</evidence>
<dbReference type="HAMAP" id="MF_00049_B">
    <property type="entry name" value="Leu_tRNA_synth_B"/>
    <property type="match status" value="1"/>
</dbReference>
<dbReference type="Gene3D" id="3.40.50.620">
    <property type="entry name" value="HUPs"/>
    <property type="match status" value="3"/>
</dbReference>
<keyword evidence="6 9" id="KW-0648">Protein biosynthesis</keyword>
<dbReference type="NCBIfam" id="TIGR00396">
    <property type="entry name" value="leuS_bact"/>
    <property type="match status" value="1"/>
</dbReference>
<dbReference type="SUPFAM" id="SSF47323">
    <property type="entry name" value="Anticodon-binding domain of a subclass of class I aminoacyl-tRNA synthetases"/>
    <property type="match status" value="1"/>
</dbReference>
<dbReference type="FunFam" id="3.40.50.620:FF:000056">
    <property type="entry name" value="Leucine--tRNA ligase"/>
    <property type="match status" value="1"/>
</dbReference>
<dbReference type="SUPFAM" id="SSF50677">
    <property type="entry name" value="ValRS/IleRS/LeuRS editing domain"/>
    <property type="match status" value="1"/>
</dbReference>
<dbReference type="Proteomes" id="UP001183535">
    <property type="component" value="Unassembled WGS sequence"/>
</dbReference>
<dbReference type="InterPro" id="IPR009080">
    <property type="entry name" value="tRNAsynth_Ia_anticodon-bd"/>
</dbReference>
<gene>
    <name evidence="9 14" type="primary">leuS</name>
    <name evidence="14" type="ORF">RM877_30915</name>
</gene>
<feature type="short sequence motif" description="'KMSKS' region" evidence="9">
    <location>
        <begin position="728"/>
        <end position="732"/>
    </location>
</feature>
<dbReference type="Pfam" id="PF08264">
    <property type="entry name" value="Anticodon_1"/>
    <property type="match status" value="1"/>
</dbReference>
<evidence type="ECO:0000259" key="13">
    <source>
        <dbReference type="Pfam" id="PF13603"/>
    </source>
</evidence>
<dbReference type="Pfam" id="PF13603">
    <property type="entry name" value="tRNA-synt_1_2"/>
    <property type="match status" value="1"/>
</dbReference>
<feature type="domain" description="Methionyl/Valyl/Leucyl/Isoleucyl-tRNA synthetase anticodon-binding" evidence="11">
    <location>
        <begin position="803"/>
        <end position="918"/>
    </location>
</feature>
<dbReference type="SUPFAM" id="SSF52374">
    <property type="entry name" value="Nucleotidylyl transferase"/>
    <property type="match status" value="1"/>
</dbReference>
<evidence type="ECO:0000256" key="10">
    <source>
        <dbReference type="RuleBase" id="RU363039"/>
    </source>
</evidence>
<name>A0ABD5F0A0_9ACTN</name>
<keyword evidence="5 9" id="KW-0067">ATP-binding</keyword>
<dbReference type="EMBL" id="JAVRES010000022">
    <property type="protein sequence ID" value="MDT0439087.1"/>
    <property type="molecule type" value="Genomic_DNA"/>
</dbReference>
<dbReference type="PROSITE" id="PS00178">
    <property type="entry name" value="AA_TRNA_LIGASE_I"/>
    <property type="match status" value="1"/>
</dbReference>
<feature type="domain" description="Leucyl-tRNA synthetase editing" evidence="13">
    <location>
        <begin position="296"/>
        <end position="500"/>
    </location>
</feature>
<evidence type="ECO:0000256" key="8">
    <source>
        <dbReference type="ARBA" id="ARBA00047469"/>
    </source>
</evidence>
<keyword evidence="7 9" id="KW-0030">Aminoacyl-tRNA synthetase</keyword>
<keyword evidence="15" id="KW-1185">Reference proteome</keyword>
<dbReference type="InterPro" id="IPR001412">
    <property type="entry name" value="aa-tRNA-synth_I_CS"/>
</dbReference>
<evidence type="ECO:0000256" key="5">
    <source>
        <dbReference type="ARBA" id="ARBA00022840"/>
    </source>
</evidence>
<comment type="caution">
    <text evidence="9">Lacks conserved residue(s) required for the propagation of feature annotation.</text>
</comment>
<dbReference type="FunFam" id="3.40.50.620:FF:000060">
    <property type="entry name" value="Leucine--tRNA ligase"/>
    <property type="match status" value="1"/>
</dbReference>
<dbReference type="FunFam" id="3.40.50.620:FF:000087">
    <property type="entry name" value="Leucine--tRNA ligase"/>
    <property type="match status" value="1"/>
</dbReference>
<evidence type="ECO:0000259" key="12">
    <source>
        <dbReference type="Pfam" id="PF09334"/>
    </source>
</evidence>
<dbReference type="InterPro" id="IPR014729">
    <property type="entry name" value="Rossmann-like_a/b/a_fold"/>
</dbReference>
<comment type="similarity">
    <text evidence="1 9 10">Belongs to the class-I aminoacyl-tRNA synthetase family.</text>
</comment>
<proteinExistence type="inferred from homology"/>
<dbReference type="InterPro" id="IPR025709">
    <property type="entry name" value="Leu_tRNA-synth_edit"/>
</dbReference>
<dbReference type="GO" id="GO:0005524">
    <property type="term" value="F:ATP binding"/>
    <property type="evidence" value="ECO:0007669"/>
    <property type="project" value="UniProtKB-UniRule"/>
</dbReference>
<dbReference type="InterPro" id="IPR009008">
    <property type="entry name" value="Val/Leu/Ile-tRNA-synth_edit"/>
</dbReference>
<evidence type="ECO:0000256" key="2">
    <source>
        <dbReference type="ARBA" id="ARBA00022490"/>
    </source>
</evidence>
<evidence type="ECO:0000256" key="9">
    <source>
        <dbReference type="HAMAP-Rule" id="MF_00049"/>
    </source>
</evidence>
<dbReference type="Pfam" id="PF09334">
    <property type="entry name" value="tRNA-synt_1g"/>
    <property type="match status" value="1"/>
</dbReference>
<evidence type="ECO:0000256" key="4">
    <source>
        <dbReference type="ARBA" id="ARBA00022741"/>
    </source>
</evidence>
<dbReference type="PANTHER" id="PTHR43740:SF2">
    <property type="entry name" value="LEUCINE--TRNA LIGASE, MITOCHONDRIAL"/>
    <property type="match status" value="1"/>
</dbReference>
<dbReference type="InterPro" id="IPR015413">
    <property type="entry name" value="Methionyl/Leucyl_tRNA_Synth"/>
</dbReference>
<protein>
    <recommendedName>
        <fullName evidence="9">Leucine--tRNA ligase</fullName>
        <ecNumber evidence="9">6.1.1.4</ecNumber>
    </recommendedName>
    <alternativeName>
        <fullName evidence="9">Leucyl-tRNA synthetase</fullName>
        <shortName evidence="9">LeuRS</shortName>
    </alternativeName>
</protein>
<dbReference type="AlphaFoldDB" id="A0ABD5F0A0"/>
<dbReference type="FunFam" id="1.10.730.10:FF:000011">
    <property type="entry name" value="Leucine--tRNA ligase chloroplastic/mitochondrial"/>
    <property type="match status" value="1"/>
</dbReference>
<evidence type="ECO:0000256" key="6">
    <source>
        <dbReference type="ARBA" id="ARBA00022917"/>
    </source>
</evidence>
<dbReference type="GO" id="GO:0006429">
    <property type="term" value="P:leucyl-tRNA aminoacylation"/>
    <property type="evidence" value="ECO:0007669"/>
    <property type="project" value="UniProtKB-UniRule"/>
</dbReference>
<keyword evidence="3 9" id="KW-0436">Ligase</keyword>
<evidence type="ECO:0000256" key="3">
    <source>
        <dbReference type="ARBA" id="ARBA00022598"/>
    </source>
</evidence>
<dbReference type="FunFam" id="3.90.740.10:FF:000017">
    <property type="entry name" value="Leucine--tRNA ligase"/>
    <property type="match status" value="1"/>
</dbReference>
<evidence type="ECO:0000256" key="7">
    <source>
        <dbReference type="ARBA" id="ARBA00023146"/>
    </source>
</evidence>
<dbReference type="EC" id="6.1.1.4" evidence="9"/>
<dbReference type="RefSeq" id="WP_093828682.1">
    <property type="nucleotide sequence ID" value="NZ_JAVRES010000022.1"/>
</dbReference>
<dbReference type="PRINTS" id="PR00985">
    <property type="entry name" value="TRNASYNTHLEU"/>
</dbReference>
<evidence type="ECO:0000256" key="1">
    <source>
        <dbReference type="ARBA" id="ARBA00005594"/>
    </source>
</evidence>
<dbReference type="GO" id="GO:0004823">
    <property type="term" value="F:leucine-tRNA ligase activity"/>
    <property type="evidence" value="ECO:0007669"/>
    <property type="project" value="UniProtKB-UniRule"/>
</dbReference>
<dbReference type="InterPro" id="IPR002302">
    <property type="entry name" value="Leu-tRNA-ligase"/>
</dbReference>
<dbReference type="PANTHER" id="PTHR43740">
    <property type="entry name" value="LEUCYL-TRNA SYNTHETASE"/>
    <property type="match status" value="1"/>
</dbReference>
<dbReference type="InterPro" id="IPR013155">
    <property type="entry name" value="M/V/L/I-tRNA-synth_anticd-bd"/>
</dbReference>
<evidence type="ECO:0000313" key="14">
    <source>
        <dbReference type="EMBL" id="MDT0439087.1"/>
    </source>
</evidence>
<keyword evidence="2 9" id="KW-0963">Cytoplasm</keyword>
<keyword evidence="4 9" id="KW-0547">Nucleotide-binding</keyword>
<dbReference type="GO" id="GO:0005737">
    <property type="term" value="C:cytoplasm"/>
    <property type="evidence" value="ECO:0007669"/>
    <property type="project" value="UniProtKB-SubCell"/>
</dbReference>
<dbReference type="CDD" id="cd07958">
    <property type="entry name" value="Anticodon_Ia_Leu_BEm"/>
    <property type="match status" value="1"/>
</dbReference>
<feature type="domain" description="Methionyl/Leucyl tRNA synthetase" evidence="12">
    <location>
        <begin position="66"/>
        <end position="170"/>
    </location>
</feature>
<organism evidence="14 15">
    <name type="scientific">Streptomyces doudnae</name>
    <dbReference type="NCBI Taxonomy" id="3075536"/>
    <lineage>
        <taxon>Bacteria</taxon>
        <taxon>Bacillati</taxon>
        <taxon>Actinomycetota</taxon>
        <taxon>Actinomycetes</taxon>
        <taxon>Kitasatosporales</taxon>
        <taxon>Streptomycetaceae</taxon>
        <taxon>Streptomyces</taxon>
    </lineage>
</organism>
<dbReference type="Gene3D" id="1.10.730.10">
    <property type="entry name" value="Isoleucyl-tRNA Synthetase, Domain 1"/>
    <property type="match status" value="1"/>
</dbReference>
<comment type="caution">
    <text evidence="14">The sequence shown here is derived from an EMBL/GenBank/DDBJ whole genome shotgun (WGS) entry which is preliminary data.</text>
</comment>
<accession>A0ABD5F0A0</accession>
<sequence length="956" mass="106477">MSETNPATTAEVAAPHRYTAAMAADIEARWQDHWDAEGTYSAPNPTGDLAGDPRIVGRPKKFIMDMFPYPSGAGLHVGHPLGYIATDVHARFQRMNGHNVLHTLGFDAFGLPAEQYAVQTGTHPRVSTEANIENMKVQLRRLGLGHDRRRSFATIDPEYYKWTQWIFLQIFNSWYDTEAGRARPIDELVARFASGERPVPGHTRAWGELTATERADVLGGFRLAYASDAPVNWCPGLGTVLANEEVTADGRSERGNFPVFKAKLRQWNMRITAYADRLLDDLDALDWPEAIKLQQRNWIGRSEGARVDFAVGDERITVFTTRPDTLFGATYMVLAPEHELVEKITPAAWPEGTHDVWTGGHATPVDAVSAYRAQAASKSDVERQAEAKDKTGVFTGAFAVNPANGERVPVFIADYVLMGYGTGAIMAVPAGDQRDFEFARAFELPITCIVEPTDGRGTDTADWESAFASYEAKIINSANDEISLDGLPVAEAKARVTDWLTARGIGEGTVNFRLRDWLFSRQRYWGEPFPIVYDEDGVAHPLPESMLPLELPEVEDYSPRTFDADDADTRPETPLSRNEDWVNVTLDLGDGPRKYRRETNTMPNWAGSCWYELRYLDPHNDRRLVDPEIERYWMGPREGQPHGGVDLYVGGAEHAVLHLLYARFWSKVLHDLGHISSVEPFHKLFNQGMIQAYVYRDSRGIAVPAAEVEERDGAYYHQGEKVSRLLGKMGKSLKNAVTPDEICAEYGADTLRLYEMAMGPLDVSRPWDTRAVVGQFRLLQRLWRNIVDEDSGALTVVDTEPDEATLRALHKAIDGVRQDLDGLRFNTAIAKITELNNHLTKAGGPLPRTVAEPLVLLIAALAPHIAEELWRRLGHEDSVVHQDFPVADPRYVVDESVTCVVQIKGKVKARLEVSPSISDEELEKAALSDEKVVAALDGAGIRKVIVRAPKLVNIVT</sequence>
<feature type="binding site" evidence="9">
    <location>
        <position position="731"/>
    </location>
    <ligand>
        <name>ATP</name>
        <dbReference type="ChEBI" id="CHEBI:30616"/>
    </ligand>
</feature>
<comment type="catalytic activity">
    <reaction evidence="8 9">
        <text>tRNA(Leu) + L-leucine + ATP = L-leucyl-tRNA(Leu) + AMP + diphosphate</text>
        <dbReference type="Rhea" id="RHEA:11688"/>
        <dbReference type="Rhea" id="RHEA-COMP:9613"/>
        <dbReference type="Rhea" id="RHEA-COMP:9622"/>
        <dbReference type="ChEBI" id="CHEBI:30616"/>
        <dbReference type="ChEBI" id="CHEBI:33019"/>
        <dbReference type="ChEBI" id="CHEBI:57427"/>
        <dbReference type="ChEBI" id="CHEBI:78442"/>
        <dbReference type="ChEBI" id="CHEBI:78494"/>
        <dbReference type="ChEBI" id="CHEBI:456215"/>
        <dbReference type="EC" id="6.1.1.4"/>
    </reaction>
</comment>